<protein>
    <submittedName>
        <fullName evidence="2">Phosphate ABC transporter permease</fullName>
    </submittedName>
</protein>
<keyword evidence="1" id="KW-0472">Membrane</keyword>
<keyword evidence="3" id="KW-1185">Reference proteome</keyword>
<reference evidence="2 3" key="1">
    <citation type="journal article" date="2018" name="ACS Chem. Biol.">
        <title>Ketoreductase domain dysfunction expands chemodiversity: malyngamide biosynthesis in the cyanobacterium Okeania hirsuta.</title>
        <authorList>
            <person name="Moss N.A."/>
            <person name="Leao T."/>
            <person name="Rankin M."/>
            <person name="McCullough T.M."/>
            <person name="Qu P."/>
            <person name="Korobeynikov A."/>
            <person name="Smith J.L."/>
            <person name="Gerwick L."/>
            <person name="Gerwick W.H."/>
        </authorList>
    </citation>
    <scope>NUCLEOTIDE SEQUENCE [LARGE SCALE GENOMIC DNA]</scope>
    <source>
        <strain evidence="2 3">PAB10Feb10-1</strain>
    </source>
</reference>
<proteinExistence type="predicted"/>
<organism evidence="2 3">
    <name type="scientific">Okeania hirsuta</name>
    <dbReference type="NCBI Taxonomy" id="1458930"/>
    <lineage>
        <taxon>Bacteria</taxon>
        <taxon>Bacillati</taxon>
        <taxon>Cyanobacteriota</taxon>
        <taxon>Cyanophyceae</taxon>
        <taxon>Oscillatoriophycideae</taxon>
        <taxon>Oscillatoriales</taxon>
        <taxon>Microcoleaceae</taxon>
        <taxon>Okeania</taxon>
    </lineage>
</organism>
<gene>
    <name evidence="2" type="ORF">D5R40_07410</name>
</gene>
<sequence length="229" mass="26226">MLVPLTRKTFEQLIPTVATSDQYKYYWGKFSDVLKRALISAVAVLTIVLINVFAHNDGDPLFLLIGITAGLYWFWGPVLLASLRNMECRRYPYSGLWQGRVLDVYITEEVVGEEETVNKKGELMIVENLEQRINLEVGDKTGFVTEIQAPLRRHHQGVSRGQVAVMLVMSYQEDLGKIVKSSDVYLPTVNLWVSDYPYLRRDAFIEAINQVRSSRRKSKQGQSSDMRFS</sequence>
<evidence type="ECO:0000256" key="1">
    <source>
        <dbReference type="SAM" id="Phobius"/>
    </source>
</evidence>
<evidence type="ECO:0000313" key="3">
    <source>
        <dbReference type="Proteomes" id="UP000269154"/>
    </source>
</evidence>
<keyword evidence="1" id="KW-0812">Transmembrane</keyword>
<name>A0A3N6P7V8_9CYAN</name>
<evidence type="ECO:0000313" key="2">
    <source>
        <dbReference type="EMBL" id="RQH49040.1"/>
    </source>
</evidence>
<dbReference type="Proteomes" id="UP000269154">
    <property type="component" value="Unassembled WGS sequence"/>
</dbReference>
<accession>A0A3N6P7V8</accession>
<feature type="transmembrane region" description="Helical" evidence="1">
    <location>
        <begin position="61"/>
        <end position="83"/>
    </location>
</feature>
<dbReference type="OrthoDB" id="459934at2"/>
<dbReference type="EMBL" id="RCBY01000028">
    <property type="protein sequence ID" value="RQH49040.1"/>
    <property type="molecule type" value="Genomic_DNA"/>
</dbReference>
<feature type="transmembrane region" description="Helical" evidence="1">
    <location>
        <begin position="37"/>
        <end position="55"/>
    </location>
</feature>
<dbReference type="RefSeq" id="WP_124144915.1">
    <property type="nucleotide sequence ID" value="NZ_CAWOKI010000052.1"/>
</dbReference>
<comment type="caution">
    <text evidence="2">The sequence shown here is derived from an EMBL/GenBank/DDBJ whole genome shotgun (WGS) entry which is preliminary data.</text>
</comment>
<keyword evidence="1" id="KW-1133">Transmembrane helix</keyword>
<dbReference type="AlphaFoldDB" id="A0A3N6P7V8"/>